<organism evidence="7 8">
    <name type="scientific">Peribacillus glennii</name>
    <dbReference type="NCBI Taxonomy" id="2303991"/>
    <lineage>
        <taxon>Bacteria</taxon>
        <taxon>Bacillati</taxon>
        <taxon>Bacillota</taxon>
        <taxon>Bacilli</taxon>
        <taxon>Bacillales</taxon>
        <taxon>Bacillaceae</taxon>
        <taxon>Peribacillus</taxon>
    </lineage>
</organism>
<dbReference type="RefSeq" id="WP_117320850.1">
    <property type="nucleotide sequence ID" value="NZ_QVTD01000003.1"/>
</dbReference>
<evidence type="ECO:0000256" key="1">
    <source>
        <dbReference type="ARBA" id="ARBA00004141"/>
    </source>
</evidence>
<dbReference type="PANTHER" id="PTHR43701:SF13">
    <property type="entry name" value="MEMBRANE TRANSPORTER PROTEIN YRKJ-RELATED"/>
    <property type="match status" value="1"/>
</dbReference>
<evidence type="ECO:0000256" key="4">
    <source>
        <dbReference type="ARBA" id="ARBA00022989"/>
    </source>
</evidence>
<dbReference type="PANTHER" id="PTHR43701">
    <property type="entry name" value="MEMBRANE TRANSPORTER PROTEIN MJ0441-RELATED"/>
    <property type="match status" value="1"/>
</dbReference>
<dbReference type="OrthoDB" id="9792581at2"/>
<comment type="similarity">
    <text evidence="2 6">Belongs to the 4-toluene sulfonate uptake permease (TSUP) (TC 2.A.102) family.</text>
</comment>
<feature type="transmembrane region" description="Helical" evidence="6">
    <location>
        <begin position="81"/>
        <end position="100"/>
    </location>
</feature>
<feature type="transmembrane region" description="Helical" evidence="6">
    <location>
        <begin position="205"/>
        <end position="223"/>
    </location>
</feature>
<protein>
    <recommendedName>
        <fullName evidence="6">Probable membrane transporter protein</fullName>
    </recommendedName>
</protein>
<keyword evidence="6" id="KW-1003">Cell membrane</keyword>
<dbReference type="InterPro" id="IPR051598">
    <property type="entry name" value="TSUP/Inactive_protease-like"/>
</dbReference>
<dbReference type="Pfam" id="PF01925">
    <property type="entry name" value="TauE"/>
    <property type="match status" value="1"/>
</dbReference>
<proteinExistence type="inferred from homology"/>
<keyword evidence="8" id="KW-1185">Reference proteome</keyword>
<evidence type="ECO:0000313" key="8">
    <source>
        <dbReference type="Proteomes" id="UP000262939"/>
    </source>
</evidence>
<keyword evidence="3 6" id="KW-0812">Transmembrane</keyword>
<evidence type="ECO:0000256" key="6">
    <source>
        <dbReference type="RuleBase" id="RU363041"/>
    </source>
</evidence>
<dbReference type="InterPro" id="IPR002781">
    <property type="entry name" value="TM_pro_TauE-like"/>
</dbReference>
<reference evidence="7 8" key="1">
    <citation type="submission" date="2018-08" db="EMBL/GenBank/DDBJ databases">
        <title>Bacillus chawlae sp. nov., Bacillus glennii sp. nov., and Bacillus saganii sp. nov. Isolated from the Vehicle Assembly Building at Kennedy Space Center where the Viking Spacecraft were Assembled.</title>
        <authorList>
            <person name="Seuylemezian A."/>
            <person name="Vaishampayan P."/>
        </authorList>
    </citation>
    <scope>NUCLEOTIDE SEQUENCE [LARGE SCALE GENOMIC DNA]</scope>
    <source>
        <strain evidence="7 8">V44-8</strain>
    </source>
</reference>
<comment type="subcellular location">
    <subcellularLocation>
        <location evidence="6">Cell membrane</location>
        <topology evidence="6">Multi-pass membrane protein</topology>
    </subcellularLocation>
    <subcellularLocation>
        <location evidence="1">Membrane</location>
        <topology evidence="1">Multi-pass membrane protein</topology>
    </subcellularLocation>
</comment>
<dbReference type="Proteomes" id="UP000262939">
    <property type="component" value="Unassembled WGS sequence"/>
</dbReference>
<feature type="transmembrane region" description="Helical" evidence="6">
    <location>
        <begin position="106"/>
        <end position="125"/>
    </location>
</feature>
<dbReference type="GO" id="GO:0005886">
    <property type="term" value="C:plasma membrane"/>
    <property type="evidence" value="ECO:0007669"/>
    <property type="project" value="UniProtKB-SubCell"/>
</dbReference>
<gene>
    <name evidence="7" type="ORF">D0466_01735</name>
</gene>
<keyword evidence="5 6" id="KW-0472">Membrane</keyword>
<name>A0A372LEE0_9BACI</name>
<feature type="transmembrane region" description="Helical" evidence="6">
    <location>
        <begin position="235"/>
        <end position="253"/>
    </location>
</feature>
<evidence type="ECO:0000256" key="5">
    <source>
        <dbReference type="ARBA" id="ARBA00023136"/>
    </source>
</evidence>
<feature type="transmembrane region" description="Helical" evidence="6">
    <location>
        <begin position="145"/>
        <end position="173"/>
    </location>
</feature>
<accession>A0A372LEE0</accession>
<keyword evidence="4 6" id="KW-1133">Transmembrane helix</keyword>
<dbReference type="AlphaFoldDB" id="A0A372LEE0"/>
<feature type="transmembrane region" description="Helical" evidence="6">
    <location>
        <begin position="48"/>
        <end position="69"/>
    </location>
</feature>
<evidence type="ECO:0000256" key="2">
    <source>
        <dbReference type="ARBA" id="ARBA00009142"/>
    </source>
</evidence>
<evidence type="ECO:0000256" key="3">
    <source>
        <dbReference type="ARBA" id="ARBA00022692"/>
    </source>
</evidence>
<comment type="caution">
    <text evidence="7">The sequence shown here is derived from an EMBL/GenBank/DDBJ whole genome shotgun (WGS) entry which is preliminary data.</text>
</comment>
<evidence type="ECO:0000313" key="7">
    <source>
        <dbReference type="EMBL" id="RFU64675.1"/>
    </source>
</evidence>
<feature type="transmembrane region" description="Helical" evidence="6">
    <location>
        <begin position="179"/>
        <end position="198"/>
    </location>
</feature>
<dbReference type="EMBL" id="QVTD01000003">
    <property type="protein sequence ID" value="RFU64675.1"/>
    <property type="molecule type" value="Genomic_DNA"/>
</dbReference>
<sequence>MNTAFIITFLLLGFIGSFSSGLLGIGGAIINYPIHLYIPPLLGLDGVTAHEISGIVAVQVFFSTLGGVWAYRRGGYINKPLFVVMGSSIMVGSFAGGYISQYVSETIVNVMYGVLALTAAIIIFIPKKETNGETVTGFNKPLAAVLALVVGLASGVVGAGGSFILLPIMLIILKIPMRITIATSMAITFVSSIGGVIGKVTTGQVPYLPAVLIIIVSLIAAPLGVKISRQINHKVLQWSLALLILITSIKLWSDILF</sequence>